<dbReference type="PANTHER" id="PTHR11138">
    <property type="entry name" value="METHIONYL-TRNA FORMYLTRANSFERASE"/>
    <property type="match status" value="1"/>
</dbReference>
<keyword evidence="4" id="KW-0648">Protein biosynthesis</keyword>
<gene>
    <name evidence="7" type="ORF">A3A38_02145</name>
</gene>
<dbReference type="InterPro" id="IPR005794">
    <property type="entry name" value="Fmt"/>
</dbReference>
<feature type="domain" description="Formyl transferase N-terminal" evidence="5">
    <location>
        <begin position="4"/>
        <end position="155"/>
    </location>
</feature>
<evidence type="ECO:0000313" key="8">
    <source>
        <dbReference type="Proteomes" id="UP000177306"/>
    </source>
</evidence>
<proteinExistence type="inferred from homology"/>
<dbReference type="GO" id="GO:0004479">
    <property type="term" value="F:methionyl-tRNA formyltransferase activity"/>
    <property type="evidence" value="ECO:0007669"/>
    <property type="project" value="UniProtKB-EC"/>
</dbReference>
<dbReference type="AlphaFoldDB" id="A0A1F6EGP8"/>
<dbReference type="InterPro" id="IPR005793">
    <property type="entry name" value="Formyl_trans_C"/>
</dbReference>
<evidence type="ECO:0000259" key="6">
    <source>
        <dbReference type="Pfam" id="PF02911"/>
    </source>
</evidence>
<dbReference type="EMBL" id="MFLY01000050">
    <property type="protein sequence ID" value="OGG72462.1"/>
    <property type="molecule type" value="Genomic_DNA"/>
</dbReference>
<comment type="similarity">
    <text evidence="1">Belongs to the Fmt family.</text>
</comment>
<evidence type="ECO:0000259" key="5">
    <source>
        <dbReference type="Pfam" id="PF00551"/>
    </source>
</evidence>
<feature type="domain" description="Formyl transferase C-terminal" evidence="6">
    <location>
        <begin position="210"/>
        <end position="260"/>
    </location>
</feature>
<dbReference type="InterPro" id="IPR002376">
    <property type="entry name" value="Formyl_transf_N"/>
</dbReference>
<organism evidence="7 8">
    <name type="scientific">Candidatus Kaiserbacteria bacterium RIFCSPLOWO2_01_FULL_53_17</name>
    <dbReference type="NCBI Taxonomy" id="1798511"/>
    <lineage>
        <taxon>Bacteria</taxon>
        <taxon>Candidatus Kaiseribacteriota</taxon>
    </lineage>
</organism>
<protein>
    <recommendedName>
        <fullName evidence="2">methionyl-tRNA formyltransferase</fullName>
        <ecNumber evidence="2">2.1.2.9</ecNumber>
    </recommendedName>
</protein>
<evidence type="ECO:0000256" key="1">
    <source>
        <dbReference type="ARBA" id="ARBA00010699"/>
    </source>
</evidence>
<dbReference type="InterPro" id="IPR041711">
    <property type="entry name" value="Met-tRNA-FMT_N"/>
</dbReference>
<dbReference type="SUPFAM" id="SSF50486">
    <property type="entry name" value="FMT C-terminal domain-like"/>
    <property type="match status" value="1"/>
</dbReference>
<name>A0A1F6EGP8_9BACT</name>
<dbReference type="Proteomes" id="UP000177306">
    <property type="component" value="Unassembled WGS sequence"/>
</dbReference>
<dbReference type="GO" id="GO:0005829">
    <property type="term" value="C:cytosol"/>
    <property type="evidence" value="ECO:0007669"/>
    <property type="project" value="TreeGrafter"/>
</dbReference>
<sequence>MQYVFFGTDNFSVIVLEELKKAGSVPALVVTATDKKMGRGMRLTSPPVKLWAQKSAVQFLQPQKLDDSVYYSLQSTVYKLFVVASYGKIIPKRFLDIPAHGALNVHPSLLPLYRGPSPLESQILDGADERGEVGVTIMQMDEEMDHGPILAQQELGQVQSSKFKVQSCAELQDALAHLGGQLLAETIPKWLAGEITPREQEHEKATYTEKITKADGLISLDDDAEKNYRKFRAFTPWPSVYFFDEKNRRVKITDAALEEGKFVIKKVIPEGKKEVRYEDFLRCAE</sequence>
<dbReference type="CDD" id="cd08646">
    <property type="entry name" value="FMT_core_Met-tRNA-FMT_N"/>
    <property type="match status" value="1"/>
</dbReference>
<evidence type="ECO:0000313" key="7">
    <source>
        <dbReference type="EMBL" id="OGG72462.1"/>
    </source>
</evidence>
<dbReference type="Gene3D" id="3.40.50.12230">
    <property type="match status" value="1"/>
</dbReference>
<comment type="caution">
    <text evidence="7">The sequence shown here is derived from an EMBL/GenBank/DDBJ whole genome shotgun (WGS) entry which is preliminary data.</text>
</comment>
<dbReference type="NCBIfam" id="TIGR00460">
    <property type="entry name" value="fmt"/>
    <property type="match status" value="1"/>
</dbReference>
<keyword evidence="3 7" id="KW-0808">Transferase</keyword>
<dbReference type="InterPro" id="IPR011034">
    <property type="entry name" value="Formyl_transferase-like_C_sf"/>
</dbReference>
<dbReference type="PANTHER" id="PTHR11138:SF5">
    <property type="entry name" value="METHIONYL-TRNA FORMYLTRANSFERASE, MITOCHONDRIAL"/>
    <property type="match status" value="1"/>
</dbReference>
<evidence type="ECO:0000256" key="4">
    <source>
        <dbReference type="ARBA" id="ARBA00022917"/>
    </source>
</evidence>
<dbReference type="Pfam" id="PF02911">
    <property type="entry name" value="Formyl_trans_C"/>
    <property type="match status" value="1"/>
</dbReference>
<dbReference type="InterPro" id="IPR036477">
    <property type="entry name" value="Formyl_transf_N_sf"/>
</dbReference>
<evidence type="ECO:0000256" key="2">
    <source>
        <dbReference type="ARBA" id="ARBA00012261"/>
    </source>
</evidence>
<dbReference type="Pfam" id="PF00551">
    <property type="entry name" value="Formyl_trans_N"/>
    <property type="match status" value="1"/>
</dbReference>
<evidence type="ECO:0000256" key="3">
    <source>
        <dbReference type="ARBA" id="ARBA00022679"/>
    </source>
</evidence>
<accession>A0A1F6EGP8</accession>
<dbReference type="EC" id="2.1.2.9" evidence="2"/>
<reference evidence="7 8" key="1">
    <citation type="journal article" date="2016" name="Nat. Commun.">
        <title>Thousands of microbial genomes shed light on interconnected biogeochemical processes in an aquifer system.</title>
        <authorList>
            <person name="Anantharaman K."/>
            <person name="Brown C.T."/>
            <person name="Hug L.A."/>
            <person name="Sharon I."/>
            <person name="Castelle C.J."/>
            <person name="Probst A.J."/>
            <person name="Thomas B.C."/>
            <person name="Singh A."/>
            <person name="Wilkins M.J."/>
            <person name="Karaoz U."/>
            <person name="Brodie E.L."/>
            <person name="Williams K.H."/>
            <person name="Hubbard S.S."/>
            <person name="Banfield J.F."/>
        </authorList>
    </citation>
    <scope>NUCLEOTIDE SEQUENCE [LARGE SCALE GENOMIC DNA]</scope>
</reference>
<dbReference type="SUPFAM" id="SSF53328">
    <property type="entry name" value="Formyltransferase"/>
    <property type="match status" value="1"/>
</dbReference>